<dbReference type="EC" id="3.1.-.-" evidence="2"/>
<dbReference type="PANTHER" id="PTHR42850:SF4">
    <property type="entry name" value="ZINC-DEPENDENT ENDOPOLYPHOSPHATASE"/>
    <property type="match status" value="1"/>
</dbReference>
<feature type="domain" description="Calcineurin-like phosphoesterase" evidence="1">
    <location>
        <begin position="23"/>
        <end position="212"/>
    </location>
</feature>
<evidence type="ECO:0000259" key="1">
    <source>
        <dbReference type="Pfam" id="PF00149"/>
    </source>
</evidence>
<gene>
    <name evidence="2" type="ORF">ACFQ24_16365</name>
</gene>
<dbReference type="Gene3D" id="3.60.21.10">
    <property type="match status" value="1"/>
</dbReference>
<protein>
    <submittedName>
        <fullName evidence="2">Metallophosphoesterase family protein</fullName>
        <ecNumber evidence="2">3.1.-.-</ecNumber>
    </submittedName>
</protein>
<dbReference type="RefSeq" id="WP_380913133.1">
    <property type="nucleotide sequence ID" value="NZ_JBHTLS010000132.1"/>
</dbReference>
<dbReference type="CDD" id="cd00144">
    <property type="entry name" value="MPP_PPP_family"/>
    <property type="match status" value="1"/>
</dbReference>
<keyword evidence="2" id="KW-0378">Hydrolase</keyword>
<reference evidence="3" key="1">
    <citation type="journal article" date="2019" name="Int. J. Syst. Evol. Microbiol.">
        <title>The Global Catalogue of Microorganisms (GCM) 10K type strain sequencing project: providing services to taxonomists for standard genome sequencing and annotation.</title>
        <authorList>
            <consortium name="The Broad Institute Genomics Platform"/>
            <consortium name="The Broad Institute Genome Sequencing Center for Infectious Disease"/>
            <person name="Wu L."/>
            <person name="Ma J."/>
        </authorList>
    </citation>
    <scope>NUCLEOTIDE SEQUENCE [LARGE SCALE GENOMIC DNA]</scope>
    <source>
        <strain evidence="3">CCUG 54329</strain>
    </source>
</reference>
<sequence length="268" mass="29691">MFSLLSKKGKASESRSPTGGLGRTYAVGDVHGRFDLFVGMLRLIEDDLANRPTDIFKIIFLGDLIDRGPQSADIIELAETLSRSTSHLQFLKGNHEEMFLHAFAGDEQAAGFFYSVGGRETLMSYGLDCAEGDTMSGEQLVAWMKLHIPDSHIRFISRFDDMVQSGDFIFVHAGIKPHVPLHRQALSDLRWIRNEFLNCETLHPGVIVHGHSITQEVEERPNRIGIDTGAYFSGRLTGIAIEGEDRWYLTATNDAPVATALAETADTP</sequence>
<evidence type="ECO:0000313" key="2">
    <source>
        <dbReference type="EMBL" id="MFD1106438.1"/>
    </source>
</evidence>
<comment type="caution">
    <text evidence="2">The sequence shown here is derived from an EMBL/GenBank/DDBJ whole genome shotgun (WGS) entry which is preliminary data.</text>
</comment>
<organism evidence="2 3">
    <name type="scientific">Sphingobium olei</name>
    <dbReference type="NCBI Taxonomy" id="420955"/>
    <lineage>
        <taxon>Bacteria</taxon>
        <taxon>Pseudomonadati</taxon>
        <taxon>Pseudomonadota</taxon>
        <taxon>Alphaproteobacteria</taxon>
        <taxon>Sphingomonadales</taxon>
        <taxon>Sphingomonadaceae</taxon>
        <taxon>Sphingobium</taxon>
    </lineage>
</organism>
<proteinExistence type="predicted"/>
<name>A0ABW3P604_9SPHN</name>
<evidence type="ECO:0000313" key="3">
    <source>
        <dbReference type="Proteomes" id="UP001597203"/>
    </source>
</evidence>
<keyword evidence="3" id="KW-1185">Reference proteome</keyword>
<dbReference type="PANTHER" id="PTHR42850">
    <property type="entry name" value="METALLOPHOSPHOESTERASE"/>
    <property type="match status" value="1"/>
</dbReference>
<dbReference type="InterPro" id="IPR004843">
    <property type="entry name" value="Calcineurin-like_PHP"/>
</dbReference>
<dbReference type="EMBL" id="JBHTLS010000132">
    <property type="protein sequence ID" value="MFD1106438.1"/>
    <property type="molecule type" value="Genomic_DNA"/>
</dbReference>
<dbReference type="InterPro" id="IPR029052">
    <property type="entry name" value="Metallo-depent_PP-like"/>
</dbReference>
<dbReference type="Proteomes" id="UP001597203">
    <property type="component" value="Unassembled WGS sequence"/>
</dbReference>
<accession>A0ABW3P604</accession>
<dbReference type="InterPro" id="IPR050126">
    <property type="entry name" value="Ap4A_hydrolase"/>
</dbReference>
<dbReference type="SUPFAM" id="SSF56300">
    <property type="entry name" value="Metallo-dependent phosphatases"/>
    <property type="match status" value="1"/>
</dbReference>
<dbReference type="GO" id="GO:0016787">
    <property type="term" value="F:hydrolase activity"/>
    <property type="evidence" value="ECO:0007669"/>
    <property type="project" value="UniProtKB-KW"/>
</dbReference>
<dbReference type="Pfam" id="PF00149">
    <property type="entry name" value="Metallophos"/>
    <property type="match status" value="1"/>
</dbReference>